<keyword evidence="1" id="KW-0812">Transmembrane</keyword>
<sequence>MMDGWYRVVFIHRRACVLISILVSIHRVCKRLDCSKEDLGRGFSCFVVLAGVLFAFLLNELRCVNVRNVYFALPDTIFLNDASRHETNRRREESHIVESDECFNKRVVVVLLEMNGETLCHCEMDNDERCVCSRVGFIKSAFCGPKATILNDKGNENVSFNSRNLSVKHWLSREWLGGYLHCLFFSYLK</sequence>
<feature type="transmembrane region" description="Helical" evidence="1">
    <location>
        <begin position="41"/>
        <end position="58"/>
    </location>
</feature>
<dbReference type="Proteomes" id="UP000886998">
    <property type="component" value="Unassembled WGS sequence"/>
</dbReference>
<dbReference type="AlphaFoldDB" id="A0A8X6WW76"/>
<dbReference type="OrthoDB" id="6433184at2759"/>
<comment type="caution">
    <text evidence="2">The sequence shown here is derived from an EMBL/GenBank/DDBJ whole genome shotgun (WGS) entry which is preliminary data.</text>
</comment>
<evidence type="ECO:0000313" key="3">
    <source>
        <dbReference type="Proteomes" id="UP000886998"/>
    </source>
</evidence>
<keyword evidence="3" id="KW-1185">Reference proteome</keyword>
<keyword evidence="1" id="KW-1133">Transmembrane helix</keyword>
<evidence type="ECO:0000256" key="1">
    <source>
        <dbReference type="SAM" id="Phobius"/>
    </source>
</evidence>
<protein>
    <submittedName>
        <fullName evidence="2">Uncharacterized protein</fullName>
    </submittedName>
</protein>
<reference evidence="2" key="1">
    <citation type="submission" date="2020-08" db="EMBL/GenBank/DDBJ databases">
        <title>Multicomponent nature underlies the extraordinary mechanical properties of spider dragline silk.</title>
        <authorList>
            <person name="Kono N."/>
            <person name="Nakamura H."/>
            <person name="Mori M."/>
            <person name="Yoshida Y."/>
            <person name="Ohtoshi R."/>
            <person name="Malay A.D."/>
            <person name="Moran D.A.P."/>
            <person name="Tomita M."/>
            <person name="Numata K."/>
            <person name="Arakawa K."/>
        </authorList>
    </citation>
    <scope>NUCLEOTIDE SEQUENCE</scope>
</reference>
<dbReference type="EMBL" id="BMAV01002649">
    <property type="protein sequence ID" value="GFY41712.1"/>
    <property type="molecule type" value="Genomic_DNA"/>
</dbReference>
<keyword evidence="1" id="KW-0472">Membrane</keyword>
<accession>A0A8X6WW76</accession>
<gene>
    <name evidence="2" type="ORF">TNIN_338341</name>
</gene>
<evidence type="ECO:0000313" key="2">
    <source>
        <dbReference type="EMBL" id="GFY41712.1"/>
    </source>
</evidence>
<name>A0A8X6WW76_9ARAC</name>
<proteinExistence type="predicted"/>
<organism evidence="2 3">
    <name type="scientific">Trichonephila inaurata madagascariensis</name>
    <dbReference type="NCBI Taxonomy" id="2747483"/>
    <lineage>
        <taxon>Eukaryota</taxon>
        <taxon>Metazoa</taxon>
        <taxon>Ecdysozoa</taxon>
        <taxon>Arthropoda</taxon>
        <taxon>Chelicerata</taxon>
        <taxon>Arachnida</taxon>
        <taxon>Araneae</taxon>
        <taxon>Araneomorphae</taxon>
        <taxon>Entelegynae</taxon>
        <taxon>Araneoidea</taxon>
        <taxon>Nephilidae</taxon>
        <taxon>Trichonephila</taxon>
        <taxon>Trichonephila inaurata</taxon>
    </lineage>
</organism>